<feature type="transmembrane region" description="Helical" evidence="16">
    <location>
        <begin position="12"/>
        <end position="33"/>
    </location>
</feature>
<dbReference type="Gene3D" id="3.40.50.2300">
    <property type="match status" value="1"/>
</dbReference>
<dbReference type="FunFam" id="3.30.565.10:FF:000010">
    <property type="entry name" value="Sensor histidine kinase RcsC"/>
    <property type="match status" value="1"/>
</dbReference>
<dbReference type="InterPro" id="IPR003661">
    <property type="entry name" value="HisK_dim/P_dom"/>
</dbReference>
<evidence type="ECO:0000256" key="4">
    <source>
        <dbReference type="ARBA" id="ARBA00012438"/>
    </source>
</evidence>
<dbReference type="Pfam" id="PF02518">
    <property type="entry name" value="HATPase_c"/>
    <property type="match status" value="1"/>
</dbReference>
<dbReference type="PANTHER" id="PTHR43047">
    <property type="entry name" value="TWO-COMPONENT HISTIDINE PROTEIN KINASE"/>
    <property type="match status" value="1"/>
</dbReference>
<feature type="domain" description="Histidine kinase" evidence="17">
    <location>
        <begin position="412"/>
        <end position="640"/>
    </location>
</feature>
<dbReference type="GO" id="GO:0016020">
    <property type="term" value="C:membrane"/>
    <property type="evidence" value="ECO:0007669"/>
    <property type="project" value="UniProtKB-SubCell"/>
</dbReference>
<dbReference type="GO" id="GO:0005524">
    <property type="term" value="F:ATP binding"/>
    <property type="evidence" value="ECO:0007669"/>
    <property type="project" value="UniProtKB-KW"/>
</dbReference>
<keyword evidence="6" id="KW-0808">Transferase</keyword>
<dbReference type="GO" id="GO:0000155">
    <property type="term" value="F:phosphorelay sensor kinase activity"/>
    <property type="evidence" value="ECO:0007669"/>
    <property type="project" value="InterPro"/>
</dbReference>
<dbReference type="Proteomes" id="UP000003959">
    <property type="component" value="Unassembled WGS sequence"/>
</dbReference>
<dbReference type="InterPro" id="IPR036097">
    <property type="entry name" value="HisK_dim/P_sf"/>
</dbReference>
<dbReference type="CDD" id="cd00082">
    <property type="entry name" value="HisKA"/>
    <property type="match status" value="1"/>
</dbReference>
<keyword evidence="5 15" id="KW-0597">Phosphoprotein</keyword>
<keyword evidence="13 16" id="KW-0472">Membrane</keyword>
<dbReference type="InterPro" id="IPR003594">
    <property type="entry name" value="HATPase_dom"/>
</dbReference>
<dbReference type="AlphaFoldDB" id="F4XPS1"/>
<evidence type="ECO:0000256" key="6">
    <source>
        <dbReference type="ARBA" id="ARBA00022679"/>
    </source>
</evidence>
<protein>
    <recommendedName>
        <fullName evidence="14">Circadian input-output histidine kinase CikA</fullName>
        <ecNumber evidence="4">2.7.13.3</ecNumber>
    </recommendedName>
</protein>
<evidence type="ECO:0000313" key="20">
    <source>
        <dbReference type="Proteomes" id="UP000003959"/>
    </source>
</evidence>
<keyword evidence="9 19" id="KW-0418">Kinase</keyword>
<dbReference type="HOGENOM" id="CLU_011260_4_0_3"/>
<evidence type="ECO:0000256" key="16">
    <source>
        <dbReference type="SAM" id="Phobius"/>
    </source>
</evidence>
<sequence>MFITTCYIMIRLYFFIKSSLILGMGLSLIPSAAPGILPPQEPVDGTGQITTSEVKIIKVGVMAIRGVDHTKTKWQPTLEYLSETISGYVFQLVPLEFDTLEEIVANQEVDFVLPNPGMYVELEWIYGARRIATLKNLRLGKPYTQFGAVILRHADRNDIQDLKDLRGKTFMAVSEIAFGGWQMAWETLLEAGVNPYRDFPALDFGGSHDAVVYAVRDGIVDAGTVRTDTLERMAQEGKINRDDFVILNQQTQYQDTFPFALSTKLYPEWPFSTLPHTPVELAEEVAIALMTMPSEHPAAKAGRYQGWTIPANYQPCHETLRNLRVRPYEDWGKVTLGQVIHQYRYWLLFAGVSCFGFSYGLVYLAGRRRIEAQLRKANALLEIRVEERTAEFKAAKEAADQANHAKSQFLANMSHELRTPLNGVLGYAQILQRDPQITAQQKDQINLIYQCGNYLLHLINDILDLSKIEARKMELFPREVHLPSFLMEVVEMCRVKAQQKEIAFIYLPSSHLPDGILADAKRLRQVLINLLGNAIKFTDHGGVTFKVEVISKHPRLPTLQSPLVRLRFIIKDTGIGMTPEQLEKIFLPFEQVGDVDHREQGTGLGLAISQTIIKLMGSAINVESTYGKGSMFSIDLDLPITTALIASKQASTKTIIGCHGKARKILVVDDKWQNRSVIVNVLQPLGFELLEATNGVEGLEKATECNPDLIITDLVMPVMDGLEMMRRLRSLDKLKDLLIIASSASVYELDQQQSWHAGCDDFIPKPVDVAELLEKLKQHLQLEWVYEDFIPKPETIIDAGAEQIHLDAIVPPPSDILLQLYDLSKKGNVFDISQEAEKLEVLDAKFVPFAKVIYKLAKDFNVKELRNFIEQYVDNI</sequence>
<evidence type="ECO:0000259" key="18">
    <source>
        <dbReference type="PROSITE" id="PS50110"/>
    </source>
</evidence>
<proteinExistence type="inferred from homology"/>
<keyword evidence="8" id="KW-0547">Nucleotide-binding</keyword>
<dbReference type="SUPFAM" id="SSF47384">
    <property type="entry name" value="Homodimeric domain of signal transducing histidine kinase"/>
    <property type="match status" value="1"/>
</dbReference>
<dbReference type="CDD" id="cd17546">
    <property type="entry name" value="REC_hyHK_CKI1_RcsC-like"/>
    <property type="match status" value="1"/>
</dbReference>
<dbReference type="CDD" id="cd16922">
    <property type="entry name" value="HATPase_EvgS-ArcB-TorS-like"/>
    <property type="match status" value="1"/>
</dbReference>
<dbReference type="eggNOG" id="COG3706">
    <property type="taxonomic scope" value="Bacteria"/>
</dbReference>
<comment type="similarity">
    <text evidence="3">In the N-terminal section; belongs to the phytochrome family.</text>
</comment>
<evidence type="ECO:0000256" key="13">
    <source>
        <dbReference type="ARBA" id="ARBA00023136"/>
    </source>
</evidence>
<dbReference type="PRINTS" id="PR00344">
    <property type="entry name" value="BCTRLSENSOR"/>
</dbReference>
<dbReference type="Gene3D" id="3.40.190.10">
    <property type="entry name" value="Periplasmic binding protein-like II"/>
    <property type="match status" value="2"/>
</dbReference>
<keyword evidence="12" id="KW-0902">Two-component regulatory system</keyword>
<evidence type="ECO:0000256" key="14">
    <source>
        <dbReference type="ARBA" id="ARBA00074306"/>
    </source>
</evidence>
<dbReference type="SMART" id="SM00448">
    <property type="entry name" value="REC"/>
    <property type="match status" value="1"/>
</dbReference>
<keyword evidence="11 16" id="KW-1133">Transmembrane helix</keyword>
<dbReference type="eggNOG" id="COG2205">
    <property type="taxonomic scope" value="Bacteria"/>
</dbReference>
<evidence type="ECO:0000256" key="15">
    <source>
        <dbReference type="PROSITE-ProRule" id="PRU00169"/>
    </source>
</evidence>
<keyword evidence="7 16" id="KW-0812">Transmembrane</keyword>
<feature type="domain" description="Response regulatory" evidence="18">
    <location>
        <begin position="664"/>
        <end position="780"/>
    </location>
</feature>
<evidence type="ECO:0000256" key="8">
    <source>
        <dbReference type="ARBA" id="ARBA00022741"/>
    </source>
</evidence>
<dbReference type="PROSITE" id="PS50109">
    <property type="entry name" value="HIS_KIN"/>
    <property type="match status" value="1"/>
</dbReference>
<evidence type="ECO:0000313" key="19">
    <source>
        <dbReference type="EMBL" id="EGJ33525.1"/>
    </source>
</evidence>
<evidence type="ECO:0000256" key="7">
    <source>
        <dbReference type="ARBA" id="ARBA00022692"/>
    </source>
</evidence>
<dbReference type="EMBL" id="GL890848">
    <property type="protein sequence ID" value="EGJ33525.1"/>
    <property type="molecule type" value="Genomic_DNA"/>
</dbReference>
<gene>
    <name evidence="19" type="ORF">LYNGBM3L_34830</name>
</gene>
<dbReference type="InterPro" id="IPR001789">
    <property type="entry name" value="Sig_transdc_resp-reg_receiver"/>
</dbReference>
<organism evidence="19 20">
    <name type="scientific">Moorena producens 3L</name>
    <dbReference type="NCBI Taxonomy" id="489825"/>
    <lineage>
        <taxon>Bacteria</taxon>
        <taxon>Bacillati</taxon>
        <taxon>Cyanobacteriota</taxon>
        <taxon>Cyanophyceae</taxon>
        <taxon>Coleofasciculales</taxon>
        <taxon>Coleofasciculaceae</taxon>
        <taxon>Moorena</taxon>
    </lineage>
</organism>
<comment type="catalytic activity">
    <reaction evidence="1">
        <text>ATP + protein L-histidine = ADP + protein N-phospho-L-histidine.</text>
        <dbReference type="EC" id="2.7.13.3"/>
    </reaction>
</comment>
<dbReference type="SMART" id="SM00387">
    <property type="entry name" value="HATPase_c"/>
    <property type="match status" value="1"/>
</dbReference>
<dbReference type="Gene3D" id="3.30.565.10">
    <property type="entry name" value="Histidine kinase-like ATPase, C-terminal domain"/>
    <property type="match status" value="1"/>
</dbReference>
<dbReference type="OrthoDB" id="569347at2"/>
<evidence type="ECO:0000256" key="3">
    <source>
        <dbReference type="ARBA" id="ARBA00006402"/>
    </source>
</evidence>
<dbReference type="Pfam" id="PF00072">
    <property type="entry name" value="Response_reg"/>
    <property type="match status" value="1"/>
</dbReference>
<evidence type="ECO:0000256" key="12">
    <source>
        <dbReference type="ARBA" id="ARBA00023012"/>
    </source>
</evidence>
<dbReference type="InterPro" id="IPR036890">
    <property type="entry name" value="HATPase_C_sf"/>
</dbReference>
<keyword evidence="10" id="KW-0067">ATP-binding</keyword>
<dbReference type="SUPFAM" id="SSF52172">
    <property type="entry name" value="CheY-like"/>
    <property type="match status" value="1"/>
</dbReference>
<dbReference type="FunFam" id="1.10.287.130:FF:000004">
    <property type="entry name" value="Ethylene receptor 1"/>
    <property type="match status" value="1"/>
</dbReference>
<dbReference type="InterPro" id="IPR011006">
    <property type="entry name" value="CheY-like_superfamily"/>
</dbReference>
<dbReference type="SMART" id="SM00388">
    <property type="entry name" value="HisKA"/>
    <property type="match status" value="1"/>
</dbReference>
<keyword evidence="20" id="KW-1185">Reference proteome</keyword>
<accession>F4XPS1</accession>
<evidence type="ECO:0000259" key="17">
    <source>
        <dbReference type="PROSITE" id="PS50109"/>
    </source>
</evidence>
<evidence type="ECO:0000256" key="10">
    <source>
        <dbReference type="ARBA" id="ARBA00022840"/>
    </source>
</evidence>
<evidence type="ECO:0000256" key="1">
    <source>
        <dbReference type="ARBA" id="ARBA00000085"/>
    </source>
</evidence>
<name>F4XPS1_9CYAN</name>
<evidence type="ECO:0000256" key="2">
    <source>
        <dbReference type="ARBA" id="ARBA00004370"/>
    </source>
</evidence>
<reference evidence="20" key="1">
    <citation type="journal article" date="2011" name="Proc. Natl. Acad. Sci. U.S.A.">
        <title>Genomic insights into the physiology and ecology of the marine filamentous cyanobacterium Lyngbya majuscula.</title>
        <authorList>
            <person name="Jones A.C."/>
            <person name="Monroe E.A."/>
            <person name="Podell S."/>
            <person name="Hess W.R."/>
            <person name="Klages S."/>
            <person name="Esquenazi E."/>
            <person name="Niessen S."/>
            <person name="Hoover H."/>
            <person name="Rothmann M."/>
            <person name="Lasken R.S."/>
            <person name="Yates J.R.III."/>
            <person name="Reinhardt R."/>
            <person name="Kube M."/>
            <person name="Burkart M.D."/>
            <person name="Allen E.E."/>
            <person name="Dorrestein P.C."/>
            <person name="Gerwick W.H."/>
            <person name="Gerwick L."/>
        </authorList>
    </citation>
    <scope>NUCLEOTIDE SEQUENCE [LARGE SCALE GENOMIC DNA]</scope>
    <source>
        <strain evidence="20">3L</strain>
    </source>
</reference>
<dbReference type="SUPFAM" id="SSF55874">
    <property type="entry name" value="ATPase domain of HSP90 chaperone/DNA topoisomerase II/histidine kinase"/>
    <property type="match status" value="1"/>
</dbReference>
<comment type="subcellular location">
    <subcellularLocation>
        <location evidence="2">Membrane</location>
    </subcellularLocation>
</comment>
<evidence type="ECO:0000256" key="11">
    <source>
        <dbReference type="ARBA" id="ARBA00022989"/>
    </source>
</evidence>
<evidence type="ECO:0000256" key="5">
    <source>
        <dbReference type="ARBA" id="ARBA00022553"/>
    </source>
</evidence>
<dbReference type="Gene3D" id="1.10.287.130">
    <property type="match status" value="1"/>
</dbReference>
<dbReference type="SUPFAM" id="SSF53850">
    <property type="entry name" value="Periplasmic binding protein-like II"/>
    <property type="match status" value="1"/>
</dbReference>
<dbReference type="eggNOG" id="COG3221">
    <property type="taxonomic scope" value="Bacteria"/>
</dbReference>
<dbReference type="EC" id="2.7.13.3" evidence="4"/>
<evidence type="ECO:0000256" key="9">
    <source>
        <dbReference type="ARBA" id="ARBA00022777"/>
    </source>
</evidence>
<dbReference type="Pfam" id="PF12974">
    <property type="entry name" value="Phosphonate-bd"/>
    <property type="match status" value="1"/>
</dbReference>
<dbReference type="Pfam" id="PF00512">
    <property type="entry name" value="HisKA"/>
    <property type="match status" value="1"/>
</dbReference>
<dbReference type="InterPro" id="IPR004358">
    <property type="entry name" value="Sig_transdc_His_kin-like_C"/>
</dbReference>
<feature type="modified residue" description="4-aspartylphosphate" evidence="15">
    <location>
        <position position="713"/>
    </location>
</feature>
<dbReference type="InterPro" id="IPR005467">
    <property type="entry name" value="His_kinase_dom"/>
</dbReference>
<dbReference type="PROSITE" id="PS50110">
    <property type="entry name" value="RESPONSE_REGULATORY"/>
    <property type="match status" value="1"/>
</dbReference>